<organism evidence="1 2">
    <name type="scientific">Moorena bouillonii PNG</name>
    <dbReference type="NCBI Taxonomy" id="568701"/>
    <lineage>
        <taxon>Bacteria</taxon>
        <taxon>Bacillati</taxon>
        <taxon>Cyanobacteriota</taxon>
        <taxon>Cyanophyceae</taxon>
        <taxon>Coleofasciculales</taxon>
        <taxon>Coleofasciculaceae</taxon>
        <taxon>Moorena</taxon>
    </lineage>
</organism>
<accession>A0A1U7MWI7</accession>
<keyword evidence="2" id="KW-1185">Reference proteome</keyword>
<name>A0A1U7MWI7_9CYAN</name>
<gene>
    <name evidence="1" type="ORF">BJP37_02420</name>
</gene>
<dbReference type="AlphaFoldDB" id="A0A1U7MWI7"/>
<sequence length="63" mass="7481">MRITKKPTLHRTPKANNKQTLAYWPRYANNLPLTLQQTTFNLGLWPRYANNKPTFNFQLSTYP</sequence>
<protein>
    <submittedName>
        <fullName evidence="1">Uncharacterized protein</fullName>
    </submittedName>
</protein>
<evidence type="ECO:0000313" key="2">
    <source>
        <dbReference type="Proteomes" id="UP000186657"/>
    </source>
</evidence>
<comment type="caution">
    <text evidence="1">The sequence shown here is derived from an EMBL/GenBank/DDBJ whole genome shotgun (WGS) entry which is preliminary data.</text>
</comment>
<reference evidence="1 2" key="1">
    <citation type="submission" date="2016-10" db="EMBL/GenBank/DDBJ databases">
        <title>Comparative genomics uncovers the prolific and rare metabolic potential of the cyanobacterial genus Moorea.</title>
        <authorList>
            <person name="Leao T."/>
            <person name="Castelao G."/>
            <person name="Korobeynikov A."/>
            <person name="Monroe E.A."/>
            <person name="Podell S."/>
            <person name="Glukhov E."/>
            <person name="Allen E."/>
            <person name="Gerwick W.H."/>
            <person name="Gerwick L."/>
        </authorList>
    </citation>
    <scope>NUCLEOTIDE SEQUENCE [LARGE SCALE GENOMIC DNA]</scope>
    <source>
        <strain evidence="1 2">PNG5-198</strain>
    </source>
</reference>
<dbReference type="EMBL" id="MKZS01000001">
    <property type="protein sequence ID" value="OLT58066.1"/>
    <property type="molecule type" value="Genomic_DNA"/>
</dbReference>
<evidence type="ECO:0000313" key="1">
    <source>
        <dbReference type="EMBL" id="OLT58066.1"/>
    </source>
</evidence>
<proteinExistence type="predicted"/>
<dbReference type="Proteomes" id="UP000186657">
    <property type="component" value="Unassembled WGS sequence"/>
</dbReference>
<dbReference type="RefSeq" id="WP_075896217.1">
    <property type="nucleotide sequence ID" value="NZ_MKZS01000001.1"/>
</dbReference>